<evidence type="ECO:0000313" key="1">
    <source>
        <dbReference type="EMBL" id="AZS39057.1"/>
    </source>
</evidence>
<protein>
    <submittedName>
        <fullName evidence="1">Uncharacterized protein</fullName>
    </submittedName>
</protein>
<dbReference type="EMBL" id="CP031422">
    <property type="protein sequence ID" value="AZS39057.1"/>
    <property type="molecule type" value="Genomic_DNA"/>
</dbReference>
<sequence length="262" mass="28929">MSNVSSHSEPVSVLTLRVEGRDTPDWPVVRILVNGEDLFEQAAPGWGGFDPDDILGPTSPLLAPQGVGRRVAVYRCSCGEAGCGVIAPIITRSPHSPCVRWTDFRNYAGVFFHPLPAVGEDAEADNIGRPWGLPDLSFDLGLYTDEIERASQDRSWETPRRQTARLLEQRLCRMDLVLPTGLPLHRVMPAWEDDGYVVRFQRAYADGTIDQADIPLPGVREDPHSAAALLAARLRAVPVENWRATFAKASAPRRASPRQTEE</sequence>
<evidence type="ECO:0000313" key="2">
    <source>
        <dbReference type="Proteomes" id="UP000274841"/>
    </source>
</evidence>
<accession>A0A3S9WGK1</accession>
<reference evidence="1 2" key="1">
    <citation type="submission" date="2018-08" db="EMBL/GenBank/DDBJ databases">
        <title>Microbacterium oxydans strain HG3.</title>
        <authorList>
            <person name="ORTET P."/>
        </authorList>
    </citation>
    <scope>NUCLEOTIDE SEQUENCE [LARGE SCALE GENOMIC DNA]</scope>
    <source>
        <strain evidence="1 2">HG3</strain>
    </source>
</reference>
<organism evidence="1 2">
    <name type="scientific">Microbacterium oxydans</name>
    <dbReference type="NCBI Taxonomy" id="82380"/>
    <lineage>
        <taxon>Bacteria</taxon>
        <taxon>Bacillati</taxon>
        <taxon>Actinomycetota</taxon>
        <taxon>Actinomycetes</taxon>
        <taxon>Micrococcales</taxon>
        <taxon>Microbacteriaceae</taxon>
        <taxon>Microbacterium</taxon>
    </lineage>
</organism>
<gene>
    <name evidence="1" type="ORF">CVS54_00357</name>
</gene>
<dbReference type="AlphaFoldDB" id="A0A3S9WGK1"/>
<dbReference type="Proteomes" id="UP000274841">
    <property type="component" value="Chromosome"/>
</dbReference>
<proteinExistence type="predicted"/>
<name>A0A3S9WGK1_9MICO</name>
<dbReference type="KEGG" id="moy:CVS54_00357"/>
<dbReference type="RefSeq" id="WP_127011620.1">
    <property type="nucleotide sequence ID" value="NZ_CP031422.1"/>
</dbReference>